<gene>
    <name evidence="2" type="ORF">CSSPJE1EN1_LOCUS22803</name>
</gene>
<dbReference type="Proteomes" id="UP001497444">
    <property type="component" value="Chromosome 8"/>
</dbReference>
<evidence type="ECO:0000256" key="1">
    <source>
        <dbReference type="SAM" id="MobiDB-lite"/>
    </source>
</evidence>
<sequence>MALGNLKMDILESPMKEEGDTPSITEESEVESKNPLLTLRRKTSFVVAHTNSVHELLECLVCTNSMYPPIHQVPNLLFSL</sequence>
<feature type="region of interest" description="Disordered" evidence="1">
    <location>
        <begin position="1"/>
        <end position="32"/>
    </location>
</feature>
<proteinExistence type="predicted"/>
<accession>A0ABP0XDY5</accession>
<keyword evidence="3" id="KW-1185">Reference proteome</keyword>
<reference evidence="2" key="1">
    <citation type="submission" date="2024-02" db="EMBL/GenBank/DDBJ databases">
        <authorList>
            <consortium name="ELIXIR-Norway"/>
            <consortium name="Elixir Norway"/>
        </authorList>
    </citation>
    <scope>NUCLEOTIDE SEQUENCE</scope>
</reference>
<evidence type="ECO:0000313" key="2">
    <source>
        <dbReference type="EMBL" id="CAK9277325.1"/>
    </source>
</evidence>
<organism evidence="2 3">
    <name type="scientific">Sphagnum jensenii</name>
    <dbReference type="NCBI Taxonomy" id="128206"/>
    <lineage>
        <taxon>Eukaryota</taxon>
        <taxon>Viridiplantae</taxon>
        <taxon>Streptophyta</taxon>
        <taxon>Embryophyta</taxon>
        <taxon>Bryophyta</taxon>
        <taxon>Sphagnophytina</taxon>
        <taxon>Sphagnopsida</taxon>
        <taxon>Sphagnales</taxon>
        <taxon>Sphagnaceae</taxon>
        <taxon>Sphagnum</taxon>
    </lineage>
</organism>
<name>A0ABP0XDY5_9BRYO</name>
<evidence type="ECO:0000313" key="3">
    <source>
        <dbReference type="Proteomes" id="UP001497444"/>
    </source>
</evidence>
<dbReference type="EMBL" id="OZ020103">
    <property type="protein sequence ID" value="CAK9277325.1"/>
    <property type="molecule type" value="Genomic_DNA"/>
</dbReference>
<protein>
    <submittedName>
        <fullName evidence="2">Uncharacterized protein</fullName>
    </submittedName>
</protein>